<dbReference type="VEuPathDB" id="PiroplasmaDB:BEWA_048730"/>
<sequence length="564" mass="63552">MISFFIDNTWRLKVMNVAKYLKCDIDKATFGLSWKSACKIPHDCLDNPTHFSNFTGSSWYGSRVDIDISKTTAKVGYFDSCRNQINIVKDQERFGNGYKTYTHKAHQGGDLIGGINYAGKDQTGFGNLNTAYNIELTVVYLYHDHDNQIPLVIMLKDSYVSTYYSRNDYFSSPFTWTRDFYFQYQLNPLSQISSKIKDFVVLKLDATNGNYFANGDSKPPEVNGHVRVSVISSIYEGIYDKYTHIPSGGISLLRPFLTIIEHTSIKFSDASYTKPSKEANVYYWSCDKDSVRPLIIELFSGSSTYYKFINDKNNKRWQNVTENTNIKNILDKENCERNKAHQIDISKTTGTTYPCLTPGCNIQITVSDLSISGYSRFSHHISDVSSNLSVARFKDRGVEQTGLPTVKGVHQIIVFSYPKDNRKPLLIHWKVPSSHKWFKRGSPNVNTWNEIDDNDSKKPKDDADHENILRILLDSYSPKVTIDSKTDTQTPYDPDSKPASKEDENGDAKGKVKVTSSSKESPDSSGAVTGGILGGLACLCLLGVLIWKVGPSVRTRLASRQPLL</sequence>
<dbReference type="AlphaFoldDB" id="L1LAQ7"/>
<accession>L1LAQ7</accession>
<keyword evidence="2" id="KW-0472">Membrane</keyword>
<dbReference type="EMBL" id="ACOU01000007">
    <property type="protein sequence ID" value="EKX72406.1"/>
    <property type="molecule type" value="Genomic_DNA"/>
</dbReference>
<feature type="compositionally biased region" description="Polar residues" evidence="1">
    <location>
        <begin position="514"/>
        <end position="526"/>
    </location>
</feature>
<gene>
    <name evidence="3" type="ORF">BEWA_048730</name>
</gene>
<feature type="region of interest" description="Disordered" evidence="1">
    <location>
        <begin position="442"/>
        <end position="463"/>
    </location>
</feature>
<feature type="compositionally biased region" description="Basic and acidic residues" evidence="1">
    <location>
        <begin position="494"/>
        <end position="510"/>
    </location>
</feature>
<evidence type="ECO:0000313" key="3">
    <source>
        <dbReference type="EMBL" id="EKX72406.1"/>
    </source>
</evidence>
<dbReference type="GeneID" id="15804216"/>
<evidence type="ECO:0000256" key="1">
    <source>
        <dbReference type="SAM" id="MobiDB-lite"/>
    </source>
</evidence>
<comment type="caution">
    <text evidence="3">The sequence shown here is derived from an EMBL/GenBank/DDBJ whole genome shotgun (WGS) entry which is preliminary data.</text>
</comment>
<feature type="compositionally biased region" description="Basic and acidic residues" evidence="1">
    <location>
        <begin position="454"/>
        <end position="463"/>
    </location>
</feature>
<dbReference type="Proteomes" id="UP000031512">
    <property type="component" value="Unassembled WGS sequence"/>
</dbReference>
<dbReference type="KEGG" id="beq:BEWA_048730"/>
<evidence type="ECO:0000313" key="4">
    <source>
        <dbReference type="Proteomes" id="UP000031512"/>
    </source>
</evidence>
<protein>
    <submittedName>
        <fullName evidence="3">Uncharacterized protein</fullName>
    </submittedName>
</protein>
<keyword evidence="4" id="KW-1185">Reference proteome</keyword>
<keyword evidence="2" id="KW-1133">Transmembrane helix</keyword>
<name>L1LAQ7_THEEQ</name>
<keyword evidence="2" id="KW-0812">Transmembrane</keyword>
<reference evidence="3 4" key="1">
    <citation type="journal article" date="2012" name="BMC Genomics">
        <title>Comparative genomic analysis and phylogenetic position of Theileria equi.</title>
        <authorList>
            <person name="Kappmeyer L.S."/>
            <person name="Thiagarajan M."/>
            <person name="Herndon D.R."/>
            <person name="Ramsay J.D."/>
            <person name="Caler E."/>
            <person name="Djikeng A."/>
            <person name="Gillespie J.J."/>
            <person name="Lau A.O."/>
            <person name="Roalson E.H."/>
            <person name="Silva J.C."/>
            <person name="Silva M.G."/>
            <person name="Suarez C.E."/>
            <person name="Ueti M.W."/>
            <person name="Nene V.M."/>
            <person name="Mealey R.H."/>
            <person name="Knowles D.P."/>
            <person name="Brayton K.A."/>
        </authorList>
    </citation>
    <scope>NUCLEOTIDE SEQUENCE [LARGE SCALE GENOMIC DNA]</scope>
    <source>
        <strain evidence="3 4">WA</strain>
    </source>
</reference>
<proteinExistence type="predicted"/>
<evidence type="ECO:0000256" key="2">
    <source>
        <dbReference type="SAM" id="Phobius"/>
    </source>
</evidence>
<dbReference type="RefSeq" id="XP_004831858.1">
    <property type="nucleotide sequence ID" value="XM_004831801.1"/>
</dbReference>
<feature type="region of interest" description="Disordered" evidence="1">
    <location>
        <begin position="482"/>
        <end position="526"/>
    </location>
</feature>
<feature type="transmembrane region" description="Helical" evidence="2">
    <location>
        <begin position="526"/>
        <end position="547"/>
    </location>
</feature>
<organism evidence="3 4">
    <name type="scientific">Theileria equi strain WA</name>
    <dbReference type="NCBI Taxonomy" id="1537102"/>
    <lineage>
        <taxon>Eukaryota</taxon>
        <taxon>Sar</taxon>
        <taxon>Alveolata</taxon>
        <taxon>Apicomplexa</taxon>
        <taxon>Aconoidasida</taxon>
        <taxon>Piroplasmida</taxon>
        <taxon>Theileriidae</taxon>
        <taxon>Theileria</taxon>
    </lineage>
</organism>